<organism evidence="1 2">
    <name type="scientific">Plebeiibacterium marinum</name>
    <dbReference type="NCBI Taxonomy" id="2992111"/>
    <lineage>
        <taxon>Bacteria</taxon>
        <taxon>Pseudomonadati</taxon>
        <taxon>Bacteroidota</taxon>
        <taxon>Bacteroidia</taxon>
        <taxon>Marinilabiliales</taxon>
        <taxon>Marinilabiliaceae</taxon>
        <taxon>Plebeiibacterium</taxon>
    </lineage>
</organism>
<dbReference type="AlphaFoldDB" id="A0AAE3MBQ2"/>
<dbReference type="RefSeq" id="WP_301197732.1">
    <property type="nucleotide sequence ID" value="NZ_JAPDPI010000003.1"/>
</dbReference>
<reference evidence="1" key="1">
    <citation type="submission" date="2022-10" db="EMBL/GenBank/DDBJ databases">
        <authorList>
            <person name="Yu W.X."/>
        </authorList>
    </citation>
    <scope>NUCLEOTIDE SEQUENCE</scope>
    <source>
        <strain evidence="1">D04</strain>
    </source>
</reference>
<dbReference type="Proteomes" id="UP001207408">
    <property type="component" value="Unassembled WGS sequence"/>
</dbReference>
<sequence length="130" mass="14842">MKKTGIIKISILLFTVLFVGCSLGPSHGEGIDSKYIGEWQMEIKKLPQVGNVNFIMNITEKDSVFKGYFVELNGDTVDFTKIIIDEGYLSTRYNWKGHDVGFKVKVNDQDDQLLEGTFMRFFDMEGKKKS</sequence>
<comment type="caution">
    <text evidence="1">The sequence shown here is derived from an EMBL/GenBank/DDBJ whole genome shotgun (WGS) entry which is preliminary data.</text>
</comment>
<gene>
    <name evidence="1" type="ORF">OM074_02675</name>
</gene>
<proteinExistence type="predicted"/>
<protein>
    <submittedName>
        <fullName evidence="1">Uncharacterized protein</fullName>
    </submittedName>
</protein>
<accession>A0AAE3MBQ2</accession>
<dbReference type="PROSITE" id="PS51257">
    <property type="entry name" value="PROKAR_LIPOPROTEIN"/>
    <property type="match status" value="1"/>
</dbReference>
<evidence type="ECO:0000313" key="2">
    <source>
        <dbReference type="Proteomes" id="UP001207408"/>
    </source>
</evidence>
<evidence type="ECO:0000313" key="1">
    <source>
        <dbReference type="EMBL" id="MCW3804511.1"/>
    </source>
</evidence>
<name>A0AAE3MBQ2_9BACT</name>
<keyword evidence="2" id="KW-1185">Reference proteome</keyword>
<dbReference type="EMBL" id="JAPDPI010000003">
    <property type="protein sequence ID" value="MCW3804511.1"/>
    <property type="molecule type" value="Genomic_DNA"/>
</dbReference>